<accession>A0A563VMI2</accession>
<proteinExistence type="predicted"/>
<keyword evidence="2" id="KW-1185">Reference proteome</keyword>
<sequence>MNRIQETDHPKTARTIIQAITLRIITNYKLKFSDRLSGFLKKSTITVKYQ</sequence>
<name>A0A563VMI2_9CYAN</name>
<gene>
    <name evidence="1" type="ORF">H1P_1580008</name>
</gene>
<reference evidence="1 2" key="1">
    <citation type="submission" date="2019-01" db="EMBL/GenBank/DDBJ databases">
        <authorList>
            <person name="Brito A."/>
        </authorList>
    </citation>
    <scope>NUCLEOTIDE SEQUENCE [LARGE SCALE GENOMIC DNA]</scope>
    <source>
        <strain evidence="1">1</strain>
    </source>
</reference>
<organism evidence="1 2">
    <name type="scientific">Hyella patelloides LEGE 07179</name>
    <dbReference type="NCBI Taxonomy" id="945734"/>
    <lineage>
        <taxon>Bacteria</taxon>
        <taxon>Bacillati</taxon>
        <taxon>Cyanobacteriota</taxon>
        <taxon>Cyanophyceae</taxon>
        <taxon>Pleurocapsales</taxon>
        <taxon>Hyellaceae</taxon>
        <taxon>Hyella</taxon>
    </lineage>
</organism>
<evidence type="ECO:0000313" key="2">
    <source>
        <dbReference type="Proteomes" id="UP000320055"/>
    </source>
</evidence>
<evidence type="ECO:0000313" key="1">
    <source>
        <dbReference type="EMBL" id="VEP12639.1"/>
    </source>
</evidence>
<dbReference type="AlphaFoldDB" id="A0A563VMI2"/>
<dbReference type="EMBL" id="CAACVJ010000066">
    <property type="protein sequence ID" value="VEP12639.1"/>
    <property type="molecule type" value="Genomic_DNA"/>
</dbReference>
<dbReference type="Proteomes" id="UP000320055">
    <property type="component" value="Unassembled WGS sequence"/>
</dbReference>
<protein>
    <submittedName>
        <fullName evidence="1">Uncharacterized protein</fullName>
    </submittedName>
</protein>